<keyword evidence="1 6" id="KW-0963">Cytoplasm</keyword>
<feature type="region of interest" description="Domain III" evidence="6">
    <location>
        <begin position="159"/>
        <end position="210"/>
    </location>
</feature>
<keyword evidence="8" id="KW-0547">Nucleotide-binding</keyword>
<keyword evidence="3 6" id="KW-0238">DNA-binding</keyword>
<sequence>MINAIIGDIVTISEGEVILRAGYVEYRLLITGQTSSRLSQLQVEDRQKVRLLSVLHHREDSMTLFGFFDEQERDAFTQLQSVSGIGSKQALKILSGISVKQLALALDSGNVKLLSSIPGIGPKTGQKMILALRNMLVLDDEKTISPSSSKNGKLKKWTDILDALFDMGYDRKRSEEVLDTLLIQLGPQLESLGRHEAEELLFRNAIVALG</sequence>
<evidence type="ECO:0000256" key="3">
    <source>
        <dbReference type="ARBA" id="ARBA00023125"/>
    </source>
</evidence>
<dbReference type="SMART" id="SM00278">
    <property type="entry name" value="HhH1"/>
    <property type="match status" value="2"/>
</dbReference>
<comment type="subcellular location">
    <subcellularLocation>
        <location evidence="6">Cytoplasm</location>
    </subcellularLocation>
</comment>
<dbReference type="EMBL" id="CP003155">
    <property type="protein sequence ID" value="AEV28257.1"/>
    <property type="molecule type" value="Genomic_DNA"/>
</dbReference>
<keyword evidence="9" id="KW-1185">Reference proteome</keyword>
<comment type="similarity">
    <text evidence="6">Belongs to the RuvA family.</text>
</comment>
<dbReference type="InterPro" id="IPR000085">
    <property type="entry name" value="RuvA"/>
</dbReference>
<dbReference type="InterPro" id="IPR010994">
    <property type="entry name" value="RuvA_2-like"/>
</dbReference>
<dbReference type="HAMAP" id="MF_00031">
    <property type="entry name" value="DNA_HJ_migration_RuvA"/>
    <property type="match status" value="1"/>
</dbReference>
<evidence type="ECO:0000256" key="1">
    <source>
        <dbReference type="ARBA" id="ARBA00022490"/>
    </source>
</evidence>
<dbReference type="AlphaFoldDB" id="G8QW14"/>
<reference evidence="8 9" key="1">
    <citation type="submission" date="2011-11" db="EMBL/GenBank/DDBJ databases">
        <title>Complete sequence of Spirochaeta sp. grapes.</title>
        <authorList>
            <consortium name="US DOE Joint Genome Institute"/>
            <person name="Lucas S."/>
            <person name="Han J."/>
            <person name="Lapidus A."/>
            <person name="Cheng J.-F."/>
            <person name="Goodwin L."/>
            <person name="Pitluck S."/>
            <person name="Peters L."/>
            <person name="Ovchinnikova G."/>
            <person name="Munk A.C."/>
            <person name="Detter J.C."/>
            <person name="Han C."/>
            <person name="Tapia R."/>
            <person name="Land M."/>
            <person name="Hauser L."/>
            <person name="Kyrpides N."/>
            <person name="Ivanova N."/>
            <person name="Pagani I."/>
            <person name="Ritalahtilisa K."/>
            <person name="Loeffler F."/>
            <person name="Woyke T."/>
        </authorList>
    </citation>
    <scope>NUCLEOTIDE SEQUENCE [LARGE SCALE GENOMIC DNA]</scope>
    <source>
        <strain evidence="9">ATCC BAA-1885 / DSM 22778 / Grapes</strain>
    </source>
</reference>
<dbReference type="HOGENOM" id="CLU_087936_2_0_12"/>
<dbReference type="GO" id="GO:0006281">
    <property type="term" value="P:DNA repair"/>
    <property type="evidence" value="ECO:0007669"/>
    <property type="project" value="UniProtKB-UniRule"/>
</dbReference>
<evidence type="ECO:0000313" key="9">
    <source>
        <dbReference type="Proteomes" id="UP000005632"/>
    </source>
</evidence>
<proteinExistence type="inferred from homology"/>
<feature type="domain" description="Helix-hairpin-helix DNA-binding motif class 1" evidence="7">
    <location>
        <begin position="77"/>
        <end position="96"/>
    </location>
</feature>
<evidence type="ECO:0000256" key="2">
    <source>
        <dbReference type="ARBA" id="ARBA00022763"/>
    </source>
</evidence>
<dbReference type="NCBIfam" id="TIGR00084">
    <property type="entry name" value="ruvA"/>
    <property type="match status" value="1"/>
</dbReference>
<dbReference type="Pfam" id="PF01330">
    <property type="entry name" value="RuvA_N"/>
    <property type="match status" value="1"/>
</dbReference>
<dbReference type="KEGG" id="sgp:SpiGrapes_0399"/>
<gene>
    <name evidence="6" type="primary">ruvA</name>
    <name evidence="8" type="ordered locus">SpiGrapes_0399</name>
</gene>
<dbReference type="Gene3D" id="1.10.150.20">
    <property type="entry name" value="5' to 3' exonuclease, C-terminal subdomain"/>
    <property type="match status" value="1"/>
</dbReference>
<comment type="subunit">
    <text evidence="6">Homotetramer. Forms an RuvA(8)-RuvB(12)-Holliday junction (HJ) complex. HJ DNA is sandwiched between 2 RuvA tetramers; dsDNA enters through RuvA and exits via RuvB. An RuvB hexamer assembles on each DNA strand where it exits the tetramer. Each RuvB hexamer is contacted by two RuvA subunits (via domain III) on 2 adjacent RuvB subunits; this complex drives branch migration. In the full resolvosome a probable DNA-RuvA(4)-RuvB(12)-RuvC(2) complex forms which resolves the HJ.</text>
</comment>
<evidence type="ECO:0000313" key="8">
    <source>
        <dbReference type="EMBL" id="AEV28257.1"/>
    </source>
</evidence>
<evidence type="ECO:0000259" key="7">
    <source>
        <dbReference type="SMART" id="SM00278"/>
    </source>
</evidence>
<keyword evidence="8" id="KW-0347">Helicase</keyword>
<name>G8QW14_SPHPG</name>
<dbReference type="InterPro" id="IPR003583">
    <property type="entry name" value="Hlx-hairpin-Hlx_DNA-bd_motif"/>
</dbReference>
<dbReference type="InterPro" id="IPR012340">
    <property type="entry name" value="NA-bd_OB-fold"/>
</dbReference>
<keyword evidence="8" id="KW-0067">ATP-binding</keyword>
<dbReference type="GO" id="GO:0006310">
    <property type="term" value="P:DNA recombination"/>
    <property type="evidence" value="ECO:0007669"/>
    <property type="project" value="UniProtKB-UniRule"/>
</dbReference>
<dbReference type="Gene3D" id="2.40.50.140">
    <property type="entry name" value="Nucleic acid-binding proteins"/>
    <property type="match status" value="1"/>
</dbReference>
<dbReference type="Pfam" id="PF14520">
    <property type="entry name" value="HHH_5"/>
    <property type="match status" value="1"/>
</dbReference>
<dbReference type="OrthoDB" id="5293449at2"/>
<dbReference type="GO" id="GO:0005737">
    <property type="term" value="C:cytoplasm"/>
    <property type="evidence" value="ECO:0007669"/>
    <property type="project" value="UniProtKB-SubCell"/>
</dbReference>
<dbReference type="GO" id="GO:0009378">
    <property type="term" value="F:four-way junction helicase activity"/>
    <property type="evidence" value="ECO:0007669"/>
    <property type="project" value="InterPro"/>
</dbReference>
<comment type="function">
    <text evidence="6">The RuvA-RuvB-RuvC complex processes Holliday junction (HJ) DNA during genetic recombination and DNA repair, while the RuvA-RuvB complex plays an important role in the rescue of blocked DNA replication forks via replication fork reversal (RFR). RuvA specifically binds to HJ cruciform DNA, conferring on it an open structure. The RuvB hexamer acts as an ATP-dependent pump, pulling dsDNA into and through the RuvAB complex. HJ branch migration allows RuvC to scan DNA until it finds its consensus sequence, where it cleaves and resolves the cruciform DNA.</text>
</comment>
<keyword evidence="8" id="KW-0378">Hydrolase</keyword>
<evidence type="ECO:0000256" key="6">
    <source>
        <dbReference type="HAMAP-Rule" id="MF_00031"/>
    </source>
</evidence>
<dbReference type="GO" id="GO:0005524">
    <property type="term" value="F:ATP binding"/>
    <property type="evidence" value="ECO:0007669"/>
    <property type="project" value="InterPro"/>
</dbReference>
<dbReference type="SUPFAM" id="SSF50249">
    <property type="entry name" value="Nucleic acid-binding proteins"/>
    <property type="match status" value="1"/>
</dbReference>
<accession>G8QW14</accession>
<comment type="caution">
    <text evidence="6">Lacks conserved residue(s) required for the propagation of feature annotation.</text>
</comment>
<dbReference type="RefSeq" id="WP_014269106.1">
    <property type="nucleotide sequence ID" value="NC_016633.1"/>
</dbReference>
<dbReference type="GO" id="GO:0048476">
    <property type="term" value="C:Holliday junction resolvase complex"/>
    <property type="evidence" value="ECO:0007669"/>
    <property type="project" value="UniProtKB-UniRule"/>
</dbReference>
<keyword evidence="4 6" id="KW-0233">DNA recombination</keyword>
<dbReference type="STRING" id="158190.SpiGrapes_0399"/>
<keyword evidence="2 6" id="KW-0227">DNA damage</keyword>
<feature type="domain" description="Helix-hairpin-helix DNA-binding motif class 1" evidence="7">
    <location>
        <begin position="112"/>
        <end position="131"/>
    </location>
</feature>
<keyword evidence="5 6" id="KW-0234">DNA repair</keyword>
<dbReference type="GO" id="GO:0000400">
    <property type="term" value="F:four-way junction DNA binding"/>
    <property type="evidence" value="ECO:0007669"/>
    <property type="project" value="UniProtKB-UniRule"/>
</dbReference>
<organism evidence="8 9">
    <name type="scientific">Sphaerochaeta pleomorpha (strain ATCC BAA-1885 / DSM 22778 / Grapes)</name>
    <dbReference type="NCBI Taxonomy" id="158190"/>
    <lineage>
        <taxon>Bacteria</taxon>
        <taxon>Pseudomonadati</taxon>
        <taxon>Spirochaetota</taxon>
        <taxon>Spirochaetia</taxon>
        <taxon>Spirochaetales</taxon>
        <taxon>Sphaerochaetaceae</taxon>
        <taxon>Sphaerochaeta</taxon>
    </lineage>
</organism>
<dbReference type="Proteomes" id="UP000005632">
    <property type="component" value="Chromosome"/>
</dbReference>
<dbReference type="eggNOG" id="COG0632">
    <property type="taxonomic scope" value="Bacteria"/>
</dbReference>
<evidence type="ECO:0000256" key="5">
    <source>
        <dbReference type="ARBA" id="ARBA00023204"/>
    </source>
</evidence>
<evidence type="ECO:0000256" key="4">
    <source>
        <dbReference type="ARBA" id="ARBA00023172"/>
    </source>
</evidence>
<comment type="domain">
    <text evidence="6">Has three domains with a flexible linker between the domains II and III and assumes an 'L' shape. Domain III is highly mobile and contacts RuvB.</text>
</comment>
<protein>
    <recommendedName>
        <fullName evidence="6">Holliday junction branch migration complex subunit RuvA</fullName>
    </recommendedName>
</protein>
<dbReference type="SUPFAM" id="SSF47781">
    <property type="entry name" value="RuvA domain 2-like"/>
    <property type="match status" value="1"/>
</dbReference>
<dbReference type="InterPro" id="IPR013849">
    <property type="entry name" value="DNA_helicase_Holl-junc_RuvA_I"/>
</dbReference>